<keyword evidence="3" id="KW-1185">Reference proteome</keyword>
<dbReference type="Proteomes" id="UP001375240">
    <property type="component" value="Unassembled WGS sequence"/>
</dbReference>
<evidence type="ECO:0000313" key="3">
    <source>
        <dbReference type="Proteomes" id="UP001375240"/>
    </source>
</evidence>
<reference evidence="2 3" key="1">
    <citation type="submission" date="2019-10" db="EMBL/GenBank/DDBJ databases">
        <authorList>
            <person name="Palmer J.M."/>
        </authorList>
    </citation>
    <scope>NUCLEOTIDE SEQUENCE [LARGE SCALE GENOMIC DNA]</scope>
    <source>
        <strain evidence="2 3">TWF696</strain>
    </source>
</reference>
<feature type="region of interest" description="Disordered" evidence="1">
    <location>
        <begin position="1"/>
        <end position="23"/>
    </location>
</feature>
<dbReference type="GO" id="GO:0043248">
    <property type="term" value="P:proteasome assembly"/>
    <property type="evidence" value="ECO:0007669"/>
    <property type="project" value="InterPro"/>
</dbReference>
<dbReference type="Pfam" id="PF16093">
    <property type="entry name" value="PAC4"/>
    <property type="match status" value="1"/>
</dbReference>
<evidence type="ECO:0008006" key="4">
    <source>
        <dbReference type="Google" id="ProtNLM"/>
    </source>
</evidence>
<protein>
    <recommendedName>
        <fullName evidence="4">Proteasome assembly chaperone 3</fullName>
    </recommendedName>
</protein>
<dbReference type="Gene3D" id="3.30.230.100">
    <property type="match status" value="1"/>
</dbReference>
<comment type="caution">
    <text evidence="2">The sequence shown here is derived from an EMBL/GenBank/DDBJ whole genome shotgun (WGS) entry which is preliminary data.</text>
</comment>
<sequence length="184" mass="19025">MYAPPTPAAASASDIDTPAPTDPQTYELALPLPRTADTTLYIQLTVAGRHILVFLSTRSSGTVPVPLGVPSSAGSTQDGGETLVNPMRVGDTAVPVGKVSLGSFVYAMPSMGNERGTVCTPLIPEMATLETAERIARLLARRVRRPVYLGCSISLAAMGGGGSVEEEMTVIGSIVKVVAERVGG</sequence>
<dbReference type="InterPro" id="IPR032157">
    <property type="entry name" value="PAC4"/>
</dbReference>
<gene>
    <name evidence="2" type="ORF">TWF696_004928</name>
</gene>
<feature type="compositionally biased region" description="Low complexity" evidence="1">
    <location>
        <begin position="8"/>
        <end position="19"/>
    </location>
</feature>
<accession>A0AAV9V356</accession>
<evidence type="ECO:0000256" key="1">
    <source>
        <dbReference type="SAM" id="MobiDB-lite"/>
    </source>
</evidence>
<name>A0AAV9V356_9PEZI</name>
<organism evidence="2 3">
    <name type="scientific">Orbilia brochopaga</name>
    <dbReference type="NCBI Taxonomy" id="3140254"/>
    <lineage>
        <taxon>Eukaryota</taxon>
        <taxon>Fungi</taxon>
        <taxon>Dikarya</taxon>
        <taxon>Ascomycota</taxon>
        <taxon>Pezizomycotina</taxon>
        <taxon>Orbiliomycetes</taxon>
        <taxon>Orbiliales</taxon>
        <taxon>Orbiliaceae</taxon>
        <taxon>Orbilia</taxon>
    </lineage>
</organism>
<proteinExistence type="predicted"/>
<evidence type="ECO:0000313" key="2">
    <source>
        <dbReference type="EMBL" id="KAK6352933.1"/>
    </source>
</evidence>
<dbReference type="AlphaFoldDB" id="A0AAV9V356"/>
<dbReference type="EMBL" id="JAVHNQ010000003">
    <property type="protein sequence ID" value="KAK6352933.1"/>
    <property type="molecule type" value="Genomic_DNA"/>
</dbReference>